<sequence>MARPLRFPRRPVQPSHNLRCLWGVLAAFAATLLVFAVHGQTSPFRLPGGVGALSAQAPAGYAGSNACAGCHAPEATAWAQSHHAEAMKQATAATVLGDFSDVTIQHKGSRARFFRDGERFLVEIQESDGKSAVFEIGHTFGVAPLQQYLVGSPDGRLQALPYAWDSRPKDQGGQRWFNLYPDEVIVAGSLLHWKGPQQNWNYMCADCHSTAVRKGYDAAANTFRTTFSEISVGCEACHGPGAGHVGWATGGRDNKVTGKGFAHATARRPQPDWTPDPVTGSPAQGVPRPAADEMETCGTCHSRRGQFAEGWTPGQPLMDFYRPVFLTPDLFEDDGVMKDEVFNLASFQQSKMFAKGVICSDCHDPHSGRLKAGGSSVCAQCHAPARFATAAHSGHTDAGQPDCIACHMPARTYMVVDRRHDHGFRVPRPDLTASLGVPSACAGCHADKPALWAAAAVERWHGSERKGFQTYAAAFHAARTGSEQSRSLLLDAAEKPGSPAVARATALALLQAWPAATVEAAWGRAARDPDPLVRLATAEAAASLPQQRRWGVLGRLLADPIRAVRIEAASALAGAPAADQVGRQAFANAAAEYDSAERFNADRVESRANLGRFLAQIGEPDRAESEFRAAMRLGPAVAARVGLADLFRVLGRENDAELLLRQTVSLAPDAPEPRHALGLALIRQHRLPEALEPLRRAYELAPAQPRFGFVYALGLQSAGRPDDALAVLRAAAAISPWAVDLQSALLQVALQNRDVRSAIQHAQRLRTLEPDDAALERLAEQLRRAQSSAGAPP</sequence>
<feature type="repeat" description="TPR" evidence="2">
    <location>
        <begin position="671"/>
        <end position="704"/>
    </location>
</feature>
<evidence type="ECO:0000256" key="3">
    <source>
        <dbReference type="SAM" id="MobiDB-lite"/>
    </source>
</evidence>
<dbReference type="SMART" id="SM00028">
    <property type="entry name" value="TPR"/>
    <property type="match status" value="3"/>
</dbReference>
<dbReference type="InterPro" id="IPR023155">
    <property type="entry name" value="Cyt_c-552/4"/>
</dbReference>
<evidence type="ECO:0008006" key="8">
    <source>
        <dbReference type="Google" id="ProtNLM"/>
    </source>
</evidence>
<proteinExistence type="predicted"/>
<dbReference type="Pfam" id="PF13435">
    <property type="entry name" value="Cytochrome_C554"/>
    <property type="match status" value="2"/>
</dbReference>
<reference evidence="7" key="1">
    <citation type="submission" date="2018-03" db="EMBL/GenBank/DDBJ databases">
        <authorList>
            <person name="Sun L."/>
            <person name="Liu H."/>
            <person name="Chen W."/>
            <person name="Huang K."/>
            <person name="Liu W."/>
            <person name="Gao X."/>
        </authorList>
    </citation>
    <scope>NUCLEOTIDE SEQUENCE [LARGE SCALE GENOMIC DNA]</scope>
    <source>
        <strain evidence="7">SH9</strain>
    </source>
</reference>
<dbReference type="SUPFAM" id="SSF48695">
    <property type="entry name" value="Multiheme cytochromes"/>
    <property type="match status" value="1"/>
</dbReference>
<dbReference type="PROSITE" id="PS50005">
    <property type="entry name" value="TPR"/>
    <property type="match status" value="2"/>
</dbReference>
<protein>
    <recommendedName>
        <fullName evidence="8">Tetratricopeptide repeat protein</fullName>
    </recommendedName>
</protein>
<evidence type="ECO:0000256" key="2">
    <source>
        <dbReference type="PROSITE-ProRule" id="PRU00339"/>
    </source>
</evidence>
<dbReference type="InterPro" id="IPR051829">
    <property type="entry name" value="Multiheme_Cytochr_ET"/>
</dbReference>
<feature type="domain" description="Cytochrome c-552/4" evidence="5">
    <location>
        <begin position="200"/>
        <end position="239"/>
    </location>
</feature>
<accession>A0A2T1HWI7</accession>
<keyword evidence="1" id="KW-0732">Signal</keyword>
<keyword evidence="7" id="KW-1185">Reference proteome</keyword>
<evidence type="ECO:0000259" key="5">
    <source>
        <dbReference type="Pfam" id="PF13435"/>
    </source>
</evidence>
<dbReference type="PANTHER" id="PTHR35038:SF8">
    <property type="entry name" value="C-TYPE POLYHEME CYTOCHROME OMCC"/>
    <property type="match status" value="1"/>
</dbReference>
<name>A0A2T1HWI7_9HYPH</name>
<feature type="region of interest" description="Disordered" evidence="3">
    <location>
        <begin position="265"/>
        <end position="293"/>
    </location>
</feature>
<dbReference type="Gene3D" id="1.10.1130.10">
    <property type="entry name" value="Flavocytochrome C3, Chain A"/>
    <property type="match status" value="2"/>
</dbReference>
<dbReference type="Proteomes" id="UP000239772">
    <property type="component" value="Unassembled WGS sequence"/>
</dbReference>
<dbReference type="EMBL" id="PVZS01000005">
    <property type="protein sequence ID" value="PSC05984.1"/>
    <property type="molecule type" value="Genomic_DNA"/>
</dbReference>
<gene>
    <name evidence="6" type="ORF">SLNSH_06310</name>
</gene>
<dbReference type="InterPro" id="IPR036280">
    <property type="entry name" value="Multihaem_cyt_sf"/>
</dbReference>
<dbReference type="InterPro" id="IPR011990">
    <property type="entry name" value="TPR-like_helical_dom_sf"/>
</dbReference>
<feature type="domain" description="Doubled CXXCH motif" evidence="4">
    <location>
        <begin position="353"/>
        <end position="385"/>
    </location>
</feature>
<comment type="caution">
    <text evidence="6">The sequence shown here is derived from an EMBL/GenBank/DDBJ whole genome shotgun (WGS) entry which is preliminary data.</text>
</comment>
<feature type="repeat" description="TPR" evidence="2">
    <location>
        <begin position="604"/>
        <end position="637"/>
    </location>
</feature>
<dbReference type="InterPro" id="IPR010177">
    <property type="entry name" value="Paired_CXXCH_1"/>
</dbReference>
<feature type="domain" description="Cytochrome c-552/4" evidence="5">
    <location>
        <begin position="66"/>
        <end position="91"/>
    </location>
</feature>
<dbReference type="SUPFAM" id="SSF48452">
    <property type="entry name" value="TPR-like"/>
    <property type="match status" value="1"/>
</dbReference>
<evidence type="ECO:0000256" key="1">
    <source>
        <dbReference type="ARBA" id="ARBA00022729"/>
    </source>
</evidence>
<evidence type="ECO:0000259" key="4">
    <source>
        <dbReference type="Pfam" id="PF09699"/>
    </source>
</evidence>
<dbReference type="InterPro" id="IPR019734">
    <property type="entry name" value="TPR_rpt"/>
</dbReference>
<organism evidence="6 7">
    <name type="scientific">Alsobacter soli</name>
    <dbReference type="NCBI Taxonomy" id="2109933"/>
    <lineage>
        <taxon>Bacteria</taxon>
        <taxon>Pseudomonadati</taxon>
        <taxon>Pseudomonadota</taxon>
        <taxon>Alphaproteobacteria</taxon>
        <taxon>Hyphomicrobiales</taxon>
        <taxon>Alsobacteraceae</taxon>
        <taxon>Alsobacter</taxon>
    </lineage>
</organism>
<dbReference type="GO" id="GO:0016491">
    <property type="term" value="F:oxidoreductase activity"/>
    <property type="evidence" value="ECO:0007669"/>
    <property type="project" value="TreeGrafter"/>
</dbReference>
<keyword evidence="2" id="KW-0802">TPR repeat</keyword>
<dbReference type="AlphaFoldDB" id="A0A2T1HWI7"/>
<evidence type="ECO:0000313" key="6">
    <source>
        <dbReference type="EMBL" id="PSC05984.1"/>
    </source>
</evidence>
<dbReference type="Gene3D" id="1.25.40.10">
    <property type="entry name" value="Tetratricopeptide repeat domain"/>
    <property type="match status" value="2"/>
</dbReference>
<evidence type="ECO:0000313" key="7">
    <source>
        <dbReference type="Proteomes" id="UP000239772"/>
    </source>
</evidence>
<dbReference type="PANTHER" id="PTHR35038">
    <property type="entry name" value="DISSIMILATORY SULFITE REDUCTASE SIRA"/>
    <property type="match status" value="1"/>
</dbReference>
<dbReference type="Pfam" id="PF09699">
    <property type="entry name" value="Paired_CXXCH_1"/>
    <property type="match status" value="1"/>
</dbReference>
<dbReference type="RefSeq" id="WP_106335824.1">
    <property type="nucleotide sequence ID" value="NZ_PVZS01000005.1"/>
</dbReference>
<dbReference type="OrthoDB" id="9814800at2"/>